<gene>
    <name evidence="1" type="ORF">FD145_951</name>
</gene>
<dbReference type="EMBL" id="WPAF01000014">
    <property type="protein sequence ID" value="KAF0134009.1"/>
    <property type="molecule type" value="Genomic_DNA"/>
</dbReference>
<evidence type="ECO:0000313" key="1">
    <source>
        <dbReference type="EMBL" id="KAF0134009.1"/>
    </source>
</evidence>
<dbReference type="AlphaFoldDB" id="A0A833L0S9"/>
<protein>
    <recommendedName>
        <fullName evidence="3">SH3 domain-containing protein</fullName>
    </recommendedName>
</protein>
<accession>A0A833L0S9</accession>
<sequence>MKKALIIFLFFAILIGIFAPCLAENTPNELQVKKMYSSPTFDSKLVYEIPIEVKLLEISEDANWYKVKIQFYFGPACFKYTGWAYIPVGQALAARNNRLVSSK</sequence>
<reference evidence="1 2" key="1">
    <citation type="submission" date="2019-12" db="EMBL/GenBank/DDBJ databases">
        <authorList>
            <person name="Wolfe R."/>
            <person name="Danczak R."/>
            <person name="Wilkins M."/>
        </authorList>
    </citation>
    <scope>NUCLEOTIDE SEQUENCE [LARGE SCALE GENOMIC DNA]</scope>
    <source>
        <strain evidence="1">X2_MaxBin.013</strain>
    </source>
</reference>
<name>A0A833L0S9_UNCSA</name>
<organism evidence="1 2">
    <name type="scientific">Candidatus Saganbacteria bacterium</name>
    <dbReference type="NCBI Taxonomy" id="2575572"/>
    <lineage>
        <taxon>Bacteria</taxon>
        <taxon>Bacillati</taxon>
        <taxon>Saganbacteria</taxon>
    </lineage>
</organism>
<evidence type="ECO:0000313" key="2">
    <source>
        <dbReference type="Proteomes" id="UP000488506"/>
    </source>
</evidence>
<proteinExistence type="predicted"/>
<comment type="caution">
    <text evidence="1">The sequence shown here is derived from an EMBL/GenBank/DDBJ whole genome shotgun (WGS) entry which is preliminary data.</text>
</comment>
<dbReference type="Proteomes" id="UP000488506">
    <property type="component" value="Unassembled WGS sequence"/>
</dbReference>
<evidence type="ECO:0008006" key="3">
    <source>
        <dbReference type="Google" id="ProtNLM"/>
    </source>
</evidence>